<feature type="domain" description="F-box" evidence="1">
    <location>
        <begin position="1"/>
        <end position="47"/>
    </location>
</feature>
<comment type="caution">
    <text evidence="2">The sequence shown here is derived from an EMBL/GenBank/DDBJ whole genome shotgun (WGS) entry which is preliminary data.</text>
</comment>
<dbReference type="InterPro" id="IPR050796">
    <property type="entry name" value="SCF_F-box_component"/>
</dbReference>
<name>A0AAD8GYS0_9APIA</name>
<dbReference type="InterPro" id="IPR036047">
    <property type="entry name" value="F-box-like_dom_sf"/>
</dbReference>
<sequence>MATTCYLPEEIIFIILSLLPVKSLVRFSLVCKSWQSIISSTHFIQTQRNNSEKKQPSSVLYCDYLNNVVYIDTPEDSVKLRLPSMFNDCKIKICSCNGLVCLAGFSKPFVYIWNPSTRRFKILPAPNKRSIQCDPYMGFGFDPVSSDYKILRIVMNSVMVGGSFAYVTEAELYSANNDSWKDIEIPETLKRFLPLRSSNCVYTKNGVVYVEGYDGVLSFDLKNEEFGILYQHPHNTLGKSRIFEIEGYVAMIFRVEGSDNVWMLDDVCGKLSWTKKFNLDIIHEKDYEVQCLYLGDEQYVTVNDGRYINSKNQEIKKFDPPRELTSIINYAESLVSLEGFEKQECSGKHRIMEETRVKRFARYLCCINGM</sequence>
<dbReference type="PROSITE" id="PS50181">
    <property type="entry name" value="FBOX"/>
    <property type="match status" value="1"/>
</dbReference>
<evidence type="ECO:0000259" key="1">
    <source>
        <dbReference type="PROSITE" id="PS50181"/>
    </source>
</evidence>
<evidence type="ECO:0000313" key="2">
    <source>
        <dbReference type="EMBL" id="KAK1357757.1"/>
    </source>
</evidence>
<dbReference type="SMART" id="SM00256">
    <property type="entry name" value="FBOX"/>
    <property type="match status" value="1"/>
</dbReference>
<dbReference type="InterPro" id="IPR011043">
    <property type="entry name" value="Gal_Oxase/kelch_b-propeller"/>
</dbReference>
<protein>
    <recommendedName>
        <fullName evidence="1">F-box domain-containing protein</fullName>
    </recommendedName>
</protein>
<dbReference type="PANTHER" id="PTHR31672:SF13">
    <property type="entry name" value="F-BOX PROTEIN CPR30-LIKE"/>
    <property type="match status" value="1"/>
</dbReference>
<dbReference type="AlphaFoldDB" id="A0AAD8GYS0"/>
<reference evidence="2" key="1">
    <citation type="submission" date="2023-02" db="EMBL/GenBank/DDBJ databases">
        <title>Genome of toxic invasive species Heracleum sosnowskyi carries increased number of genes despite the absence of recent whole-genome duplications.</title>
        <authorList>
            <person name="Schelkunov M."/>
            <person name="Shtratnikova V."/>
            <person name="Makarenko M."/>
            <person name="Klepikova A."/>
            <person name="Omelchenko D."/>
            <person name="Novikova G."/>
            <person name="Obukhova E."/>
            <person name="Bogdanov V."/>
            <person name="Penin A."/>
            <person name="Logacheva M."/>
        </authorList>
    </citation>
    <scope>NUCLEOTIDE SEQUENCE</scope>
    <source>
        <strain evidence="2">Hsosn_3</strain>
        <tissue evidence="2">Leaf</tissue>
    </source>
</reference>
<reference evidence="2" key="2">
    <citation type="submission" date="2023-05" db="EMBL/GenBank/DDBJ databases">
        <authorList>
            <person name="Schelkunov M.I."/>
        </authorList>
    </citation>
    <scope>NUCLEOTIDE SEQUENCE</scope>
    <source>
        <strain evidence="2">Hsosn_3</strain>
        <tissue evidence="2">Leaf</tissue>
    </source>
</reference>
<dbReference type="SUPFAM" id="SSF81383">
    <property type="entry name" value="F-box domain"/>
    <property type="match status" value="1"/>
</dbReference>
<keyword evidence="3" id="KW-1185">Reference proteome</keyword>
<evidence type="ECO:0000313" key="3">
    <source>
        <dbReference type="Proteomes" id="UP001237642"/>
    </source>
</evidence>
<dbReference type="InterPro" id="IPR017451">
    <property type="entry name" value="F-box-assoc_interact_dom"/>
</dbReference>
<dbReference type="SUPFAM" id="SSF50965">
    <property type="entry name" value="Galactose oxidase, central domain"/>
    <property type="match status" value="1"/>
</dbReference>
<proteinExistence type="predicted"/>
<dbReference type="NCBIfam" id="TIGR01640">
    <property type="entry name" value="F_box_assoc_1"/>
    <property type="match status" value="1"/>
</dbReference>
<dbReference type="EMBL" id="JAUIZM010000011">
    <property type="protein sequence ID" value="KAK1357757.1"/>
    <property type="molecule type" value="Genomic_DNA"/>
</dbReference>
<dbReference type="Pfam" id="PF00646">
    <property type="entry name" value="F-box"/>
    <property type="match status" value="1"/>
</dbReference>
<dbReference type="CDD" id="cd22157">
    <property type="entry name" value="F-box_AtFBW1-like"/>
    <property type="match status" value="1"/>
</dbReference>
<dbReference type="Proteomes" id="UP001237642">
    <property type="component" value="Unassembled WGS sequence"/>
</dbReference>
<gene>
    <name evidence="2" type="ORF">POM88_051013</name>
</gene>
<accession>A0AAD8GYS0</accession>
<organism evidence="2 3">
    <name type="scientific">Heracleum sosnowskyi</name>
    <dbReference type="NCBI Taxonomy" id="360622"/>
    <lineage>
        <taxon>Eukaryota</taxon>
        <taxon>Viridiplantae</taxon>
        <taxon>Streptophyta</taxon>
        <taxon>Embryophyta</taxon>
        <taxon>Tracheophyta</taxon>
        <taxon>Spermatophyta</taxon>
        <taxon>Magnoliopsida</taxon>
        <taxon>eudicotyledons</taxon>
        <taxon>Gunneridae</taxon>
        <taxon>Pentapetalae</taxon>
        <taxon>asterids</taxon>
        <taxon>campanulids</taxon>
        <taxon>Apiales</taxon>
        <taxon>Apiaceae</taxon>
        <taxon>Apioideae</taxon>
        <taxon>apioid superclade</taxon>
        <taxon>Tordylieae</taxon>
        <taxon>Tordyliinae</taxon>
        <taxon>Heracleum</taxon>
    </lineage>
</organism>
<dbReference type="PANTHER" id="PTHR31672">
    <property type="entry name" value="BNACNNG10540D PROTEIN"/>
    <property type="match status" value="1"/>
</dbReference>
<dbReference type="InterPro" id="IPR001810">
    <property type="entry name" value="F-box_dom"/>
</dbReference>
<dbReference type="InterPro" id="IPR013187">
    <property type="entry name" value="F-box-assoc_dom_typ3"/>
</dbReference>
<dbReference type="Pfam" id="PF08268">
    <property type="entry name" value="FBA_3"/>
    <property type="match status" value="1"/>
</dbReference>
<dbReference type="Gene3D" id="1.20.1280.50">
    <property type="match status" value="1"/>
</dbReference>